<dbReference type="GO" id="GO:0006355">
    <property type="term" value="P:regulation of DNA-templated transcription"/>
    <property type="evidence" value="ECO:0007669"/>
    <property type="project" value="InterPro"/>
</dbReference>
<reference evidence="2 3" key="1">
    <citation type="submission" date="2020-07" db="EMBL/GenBank/DDBJ databases">
        <title>Complete genome and description of Selenomonas timonensis sp. nov., a new bacterium isolated from a gingivitis subject.</title>
        <authorList>
            <person name="Antezack A."/>
        </authorList>
    </citation>
    <scope>NUCLEOTIDE SEQUENCE [LARGE SCALE GENOMIC DNA]</scope>
    <source>
        <strain evidence="2 3">Marseille-Q3039</strain>
    </source>
</reference>
<sequence length="64" mass="7280">MNTKLMITKRKRGEDGHKTLSIRVREDIINRLDALADETGRSRNELIGLLLDFAIDNSEVVAEK</sequence>
<dbReference type="Pfam" id="PF01402">
    <property type="entry name" value="RHH_1"/>
    <property type="match status" value="1"/>
</dbReference>
<evidence type="ECO:0000259" key="1">
    <source>
        <dbReference type="Pfam" id="PF01402"/>
    </source>
</evidence>
<organism evidence="2 3">
    <name type="scientific">Selenomonas timonae</name>
    <dbReference type="NCBI Taxonomy" id="2754044"/>
    <lineage>
        <taxon>Bacteria</taxon>
        <taxon>Bacillati</taxon>
        <taxon>Bacillota</taxon>
        <taxon>Negativicutes</taxon>
        <taxon>Selenomonadales</taxon>
        <taxon>Selenomonadaceae</taxon>
        <taxon>Selenomonas</taxon>
    </lineage>
</organism>
<dbReference type="Proteomes" id="UP000515480">
    <property type="component" value="Chromosome"/>
</dbReference>
<protein>
    <submittedName>
        <fullName evidence="2">Ribbon-helix-helix protein, CopG family</fullName>
    </submittedName>
</protein>
<dbReference type="KEGG" id="stim:H1B31_01020"/>
<gene>
    <name evidence="2" type="ORF">H1B31_01020</name>
</gene>
<evidence type="ECO:0000313" key="2">
    <source>
        <dbReference type="EMBL" id="QNH54582.1"/>
    </source>
</evidence>
<dbReference type="RefSeq" id="WP_185980544.1">
    <property type="nucleotide sequence ID" value="NZ_CP060204.1"/>
</dbReference>
<dbReference type="InterPro" id="IPR010985">
    <property type="entry name" value="Ribbon_hlx_hlx"/>
</dbReference>
<evidence type="ECO:0000313" key="3">
    <source>
        <dbReference type="Proteomes" id="UP000515480"/>
    </source>
</evidence>
<proteinExistence type="predicted"/>
<dbReference type="InterPro" id="IPR002145">
    <property type="entry name" value="CopG"/>
</dbReference>
<feature type="domain" description="Ribbon-helix-helix protein CopG" evidence="1">
    <location>
        <begin position="18"/>
        <end position="47"/>
    </location>
</feature>
<accession>A0A7G7VKD9</accession>
<name>A0A7G7VKD9_9FIRM</name>
<keyword evidence="3" id="KW-1185">Reference proteome</keyword>
<dbReference type="AlphaFoldDB" id="A0A7G7VKD9"/>
<dbReference type="SUPFAM" id="SSF47598">
    <property type="entry name" value="Ribbon-helix-helix"/>
    <property type="match status" value="1"/>
</dbReference>
<dbReference type="EMBL" id="CP060204">
    <property type="protein sequence ID" value="QNH54582.1"/>
    <property type="molecule type" value="Genomic_DNA"/>
</dbReference>